<feature type="region of interest" description="Disordered" evidence="1">
    <location>
        <begin position="749"/>
        <end position="797"/>
    </location>
</feature>
<sequence length="1033" mass="107101">MKLLHSKSTAERILAVSACPCANLFGLVTPSAVTVYRSTTLTTVFSLSLTPFHPADQKCAGSAGGAGPHHAVEHYRCCWSPSGRLFTVALPSGILLVFDVEAGNLARVFTTSGTNASAPPPTPAAAAAAAAAPSSSSFPATVPWIATSLPPGRPVLAMTWCGVASSSPAQLLAMATDAQTRCLPVRLGVTTALFDEATQGVVPGAAGGGEGPAAGSGAPLNVEPSRTGAAGSAALIGESQSASTASVSLLTVLGSDGIVRCFVSGLYEVYAAPLALPSSSASRGLAWSDVTVSDMQWQQCAVGSAGDARERRGEAYGGYSKHDARHARVAALVSFGDTAADPVQPAVEEHHRLYLTVCERVTEPTPGVRGGVTESPPLPSQALWEANLQDRLAALAMPQWLAVCYVREYARIAAETYERVVRGWNGVLRGRVLAHLGLPAAAPLLSSAIVAQLADPDPIALYKYAKQTLMRAALAEDLEALAKMFRVVSYEVTHVCYRCCEVAAAYAVYTRGDVEGDGAVPHRDANEDGPPLPLPVGGTPSLVATLGALRRQYEAFLRQAANEGECARDLALWVMQQAIHWESGTHFVMGSTNANSSATAYGEEDLRDASSPAVGNRAGSPSPVLPPPPQQPVLVDEVPVSATRQPALYTFLVDIASTAGVTAADLMYPDGRGTSRLAEEAGDTSAARLYEQLTSCAEQRISSFGARVSPAAPAAPTRCSAMALNGTAGGAPAPDAGRQLLCCVVEDASDGADGGSPPASEADMSRQGDSEGSDEGQHHGGGARDEAGDAAPFSAYNSDDAVPQHAAAAPHTRSQPATLHALCSQPAVSGLIGPLCLSSYVLRAMDACSGAERDEQQMPGREPAAAGCELAQLNAADVDVASIGKHLNADFTKDEGSRFCCSWYGLLEEDRHVIVCQPASVLSQSGRGSVRAAKPNAPFFIAVVRDDGEVVAAGERDEDDEEAEEEALSNNEDASSGDAATKANEGSASRVALCQVTGMEGVPLRVSMSRARSFCVIVGVARYVMVSLYDDDY</sequence>
<feature type="region of interest" description="Disordered" evidence="1">
    <location>
        <begin position="598"/>
        <end position="630"/>
    </location>
</feature>
<evidence type="ECO:0000313" key="3">
    <source>
        <dbReference type="Proteomes" id="UP000038009"/>
    </source>
</evidence>
<dbReference type="EMBL" id="LJSK01000108">
    <property type="protein sequence ID" value="KPI86973.1"/>
    <property type="molecule type" value="Genomic_DNA"/>
</dbReference>
<accession>A0A0N1I5F2</accession>
<dbReference type="OMA" id="TACPCAN"/>
<dbReference type="OrthoDB" id="273477at2759"/>
<proteinExistence type="predicted"/>
<evidence type="ECO:0000313" key="2">
    <source>
        <dbReference type="EMBL" id="KPI86973.1"/>
    </source>
</evidence>
<comment type="caution">
    <text evidence="2">The sequence shown here is derived from an EMBL/GenBank/DDBJ whole genome shotgun (WGS) entry which is preliminary data.</text>
</comment>
<feature type="region of interest" description="Disordered" evidence="1">
    <location>
        <begin position="953"/>
        <end position="984"/>
    </location>
</feature>
<reference evidence="2 3" key="1">
    <citation type="journal article" date="2015" name="PLoS Pathog.">
        <title>Leptomonas seymouri: Adaptations to the Dixenous Life Cycle Analyzed by Genome Sequencing, Transcriptome Profiling and Co-infection with Leishmania donovani.</title>
        <authorList>
            <person name="Kraeva N."/>
            <person name="Butenko A."/>
            <person name="Hlavacova J."/>
            <person name="Kostygov A."/>
            <person name="Myskova J."/>
            <person name="Grybchuk D."/>
            <person name="Lestinova T."/>
            <person name="Votypka J."/>
            <person name="Volf P."/>
            <person name="Opperdoes F."/>
            <person name="Flegontov P."/>
            <person name="Lukes J."/>
            <person name="Yurchenko V."/>
        </authorList>
    </citation>
    <scope>NUCLEOTIDE SEQUENCE [LARGE SCALE GENOMIC DNA]</scope>
    <source>
        <strain evidence="2 3">ATCC 30220</strain>
    </source>
</reference>
<keyword evidence="3" id="KW-1185">Reference proteome</keyword>
<dbReference type="VEuPathDB" id="TriTrypDB:Lsey_0108_0170"/>
<dbReference type="Proteomes" id="UP000038009">
    <property type="component" value="Unassembled WGS sequence"/>
</dbReference>
<dbReference type="AlphaFoldDB" id="A0A0N1I5F2"/>
<feature type="compositionally biased region" description="Acidic residues" evidence="1">
    <location>
        <begin position="956"/>
        <end position="967"/>
    </location>
</feature>
<name>A0A0N1I5F2_LEPSE</name>
<gene>
    <name evidence="2" type="ORF">ABL78_3964</name>
</gene>
<evidence type="ECO:0000256" key="1">
    <source>
        <dbReference type="SAM" id="MobiDB-lite"/>
    </source>
</evidence>
<organism evidence="2 3">
    <name type="scientific">Leptomonas seymouri</name>
    <dbReference type="NCBI Taxonomy" id="5684"/>
    <lineage>
        <taxon>Eukaryota</taxon>
        <taxon>Discoba</taxon>
        <taxon>Euglenozoa</taxon>
        <taxon>Kinetoplastea</taxon>
        <taxon>Metakinetoplastina</taxon>
        <taxon>Trypanosomatida</taxon>
        <taxon>Trypanosomatidae</taxon>
        <taxon>Leishmaniinae</taxon>
        <taxon>Leptomonas</taxon>
    </lineage>
</organism>
<protein>
    <submittedName>
        <fullName evidence="2">Uncharacterized protein</fullName>
    </submittedName>
</protein>
<feature type="compositionally biased region" description="Basic and acidic residues" evidence="1">
    <location>
        <begin position="763"/>
        <end position="787"/>
    </location>
</feature>